<dbReference type="Pfam" id="PF00892">
    <property type="entry name" value="EamA"/>
    <property type="match status" value="2"/>
</dbReference>
<dbReference type="InterPro" id="IPR037185">
    <property type="entry name" value="EmrE-like"/>
</dbReference>
<name>A0A1I6Z329_9HYPH</name>
<dbReference type="PANTHER" id="PTHR22911:SF6">
    <property type="entry name" value="SOLUTE CARRIER FAMILY 35 MEMBER G1"/>
    <property type="match status" value="1"/>
</dbReference>
<feature type="transmembrane region" description="Helical" evidence="6">
    <location>
        <begin position="122"/>
        <end position="141"/>
    </location>
</feature>
<feature type="transmembrane region" description="Helical" evidence="6">
    <location>
        <begin position="260"/>
        <end position="277"/>
    </location>
</feature>
<proteinExistence type="inferred from homology"/>
<keyword evidence="4 6" id="KW-1133">Transmembrane helix</keyword>
<reference evidence="9" key="1">
    <citation type="submission" date="2016-10" db="EMBL/GenBank/DDBJ databases">
        <authorList>
            <person name="Varghese N."/>
            <person name="Submissions S."/>
        </authorList>
    </citation>
    <scope>NUCLEOTIDE SEQUENCE [LARGE SCALE GENOMIC DNA]</scope>
    <source>
        <strain evidence="9">DSM 17465</strain>
    </source>
</reference>
<dbReference type="EMBL" id="FPBD01000002">
    <property type="protein sequence ID" value="SFT57085.1"/>
    <property type="molecule type" value="Genomic_DNA"/>
</dbReference>
<evidence type="ECO:0000256" key="4">
    <source>
        <dbReference type="ARBA" id="ARBA00022989"/>
    </source>
</evidence>
<dbReference type="SUPFAM" id="SSF103481">
    <property type="entry name" value="Multidrug resistance efflux transporter EmrE"/>
    <property type="match status" value="2"/>
</dbReference>
<feature type="transmembrane region" description="Helical" evidence="6">
    <location>
        <begin position="33"/>
        <end position="53"/>
    </location>
</feature>
<dbReference type="AlphaFoldDB" id="A0A1I6Z329"/>
<feature type="domain" description="EamA" evidence="7">
    <location>
        <begin position="150"/>
        <end position="276"/>
    </location>
</feature>
<evidence type="ECO:0000256" key="1">
    <source>
        <dbReference type="ARBA" id="ARBA00004141"/>
    </source>
</evidence>
<dbReference type="InterPro" id="IPR000620">
    <property type="entry name" value="EamA_dom"/>
</dbReference>
<evidence type="ECO:0000256" key="2">
    <source>
        <dbReference type="ARBA" id="ARBA00009853"/>
    </source>
</evidence>
<dbReference type="RefSeq" id="WP_054784601.1">
    <property type="nucleotide sequence ID" value="NZ_FPBD01000002.1"/>
</dbReference>
<comment type="subcellular location">
    <subcellularLocation>
        <location evidence="1">Membrane</location>
        <topology evidence="1">Multi-pass membrane protein</topology>
    </subcellularLocation>
</comment>
<evidence type="ECO:0000259" key="7">
    <source>
        <dbReference type="Pfam" id="PF00892"/>
    </source>
</evidence>
<gene>
    <name evidence="8" type="ORF">SAMN05444141_10230</name>
</gene>
<dbReference type="Gene3D" id="1.10.3730.20">
    <property type="match status" value="1"/>
</dbReference>
<dbReference type="PANTHER" id="PTHR22911">
    <property type="entry name" value="ACYL-MALONYL CONDENSING ENZYME-RELATED"/>
    <property type="match status" value="1"/>
</dbReference>
<feature type="transmembrane region" description="Helical" evidence="6">
    <location>
        <begin position="234"/>
        <end position="254"/>
    </location>
</feature>
<evidence type="ECO:0000313" key="9">
    <source>
        <dbReference type="Proteomes" id="UP000183371"/>
    </source>
</evidence>
<feature type="transmembrane region" description="Helical" evidence="6">
    <location>
        <begin position="178"/>
        <end position="197"/>
    </location>
</feature>
<dbReference type="GO" id="GO:0016020">
    <property type="term" value="C:membrane"/>
    <property type="evidence" value="ECO:0007669"/>
    <property type="project" value="UniProtKB-SubCell"/>
</dbReference>
<keyword evidence="5 6" id="KW-0472">Membrane</keyword>
<comment type="similarity">
    <text evidence="2">Belongs to the drug/metabolite transporter (DMT) superfamily. 10 TMS drug/metabolite exporter (DME) (TC 2.A.7.3) family.</text>
</comment>
<feature type="transmembrane region" description="Helical" evidence="6">
    <location>
        <begin position="98"/>
        <end position="115"/>
    </location>
</feature>
<evidence type="ECO:0000256" key="6">
    <source>
        <dbReference type="SAM" id="Phobius"/>
    </source>
</evidence>
<dbReference type="Proteomes" id="UP000183371">
    <property type="component" value="Unassembled WGS sequence"/>
</dbReference>
<feature type="transmembrane region" description="Helical" evidence="6">
    <location>
        <begin position="203"/>
        <end position="222"/>
    </location>
</feature>
<evidence type="ECO:0000256" key="3">
    <source>
        <dbReference type="ARBA" id="ARBA00022692"/>
    </source>
</evidence>
<evidence type="ECO:0000256" key="5">
    <source>
        <dbReference type="ARBA" id="ARBA00023136"/>
    </source>
</evidence>
<feature type="transmembrane region" description="Helical" evidence="6">
    <location>
        <begin position="147"/>
        <end position="166"/>
    </location>
</feature>
<evidence type="ECO:0000313" key="8">
    <source>
        <dbReference type="EMBL" id="SFT57085.1"/>
    </source>
</evidence>
<sequence length="290" mass="30983">MSNNIKGVLWGLLSAALFTLVSALAKIAVIEYHVLQILFVRQCFVFASALPVLLKTFPHGFKTQHPLPHALRLGGAFVALSTGIWAVALLPLTTATTLAFAKVFFVALLASLFLGEATTKTRVLGIALGFLGVLIVIRPGFDGLASLYALVPLAGALGAAVAVVCVRKLSQTESTATLLGYQAVFVGLMAGLPMFWLWKTPDLFGFVLLISMALIATLGQWIGIKALRLGEASLVSSTEYFSLIYAALLGLVLFSELPDAFTLIGAATIIFSALYMMQKEHRRKAALKPT</sequence>
<protein>
    <submittedName>
        <fullName evidence="8">EamA-like transporter family protein</fullName>
    </submittedName>
</protein>
<keyword evidence="3 6" id="KW-0812">Transmembrane</keyword>
<feature type="domain" description="EamA" evidence="7">
    <location>
        <begin position="6"/>
        <end position="137"/>
    </location>
</feature>
<keyword evidence="9" id="KW-1185">Reference proteome</keyword>
<accession>A0A1I6Z329</accession>
<feature type="transmembrane region" description="Helical" evidence="6">
    <location>
        <begin position="73"/>
        <end position="92"/>
    </location>
</feature>
<organism evidence="8 9">
    <name type="scientific">Pseudovibrio denitrificans</name>
    <dbReference type="NCBI Taxonomy" id="258256"/>
    <lineage>
        <taxon>Bacteria</taxon>
        <taxon>Pseudomonadati</taxon>
        <taxon>Pseudomonadota</taxon>
        <taxon>Alphaproteobacteria</taxon>
        <taxon>Hyphomicrobiales</taxon>
        <taxon>Stappiaceae</taxon>
        <taxon>Pseudovibrio</taxon>
    </lineage>
</organism>